<feature type="transmembrane region" description="Helical" evidence="1">
    <location>
        <begin position="109"/>
        <end position="126"/>
    </location>
</feature>
<organism evidence="2">
    <name type="scientific">marine metagenome</name>
    <dbReference type="NCBI Taxonomy" id="408172"/>
    <lineage>
        <taxon>unclassified sequences</taxon>
        <taxon>metagenomes</taxon>
        <taxon>ecological metagenomes</taxon>
    </lineage>
</organism>
<dbReference type="NCBIfam" id="TIGR01906">
    <property type="entry name" value="integ_TIGR01906"/>
    <property type="match status" value="1"/>
</dbReference>
<keyword evidence="1" id="KW-1133">Transmembrane helix</keyword>
<reference evidence="2" key="1">
    <citation type="submission" date="2018-05" db="EMBL/GenBank/DDBJ databases">
        <authorList>
            <person name="Lanie J.A."/>
            <person name="Ng W.-L."/>
            <person name="Kazmierczak K.M."/>
            <person name="Andrzejewski T.M."/>
            <person name="Davidsen T.M."/>
            <person name="Wayne K.J."/>
            <person name="Tettelin H."/>
            <person name="Glass J.I."/>
            <person name="Rusch D."/>
            <person name="Podicherti R."/>
            <person name="Tsui H.-C.T."/>
            <person name="Winkler M.E."/>
        </authorList>
    </citation>
    <scope>NUCLEOTIDE SEQUENCE</scope>
</reference>
<name>A0A383BI39_9ZZZZ</name>
<dbReference type="InterPro" id="IPR010178">
    <property type="entry name" value="Lit"/>
</dbReference>
<gene>
    <name evidence="2" type="ORF">METZ01_LOCUS472661</name>
</gene>
<evidence type="ECO:0000313" key="2">
    <source>
        <dbReference type="EMBL" id="SVE19807.1"/>
    </source>
</evidence>
<feature type="non-terminal residue" evidence="2">
    <location>
        <position position="213"/>
    </location>
</feature>
<evidence type="ECO:0008006" key="3">
    <source>
        <dbReference type="Google" id="ProtNLM"/>
    </source>
</evidence>
<protein>
    <recommendedName>
        <fullName evidence="3">TIGR01906 family membrane protein</fullName>
    </recommendedName>
</protein>
<sequence length="213" mass="25250">MIIKFSKLTASFLWIPFLLSTSFEIITFSDWIYKYNWERNNISEITNLTIQELDQSAEKIKVYFKDNEEYLNVTILRDNQNLSIFKQKEIDHMTDVKHLIRLVMSFQRISALLLILILAVILFGKLKESRTNILRNILLKSSIIWGALLLIILISIGVNFNKTFLLFHQLVFTNDLWILDPMNDYLIIMFPERFFMEITLFIVLGFLSIHFLC</sequence>
<dbReference type="AlphaFoldDB" id="A0A383BI39"/>
<keyword evidence="1" id="KW-0812">Transmembrane</keyword>
<keyword evidence="1" id="KW-0472">Membrane</keyword>
<feature type="transmembrane region" description="Helical" evidence="1">
    <location>
        <begin position="194"/>
        <end position="212"/>
    </location>
</feature>
<evidence type="ECO:0000256" key="1">
    <source>
        <dbReference type="SAM" id="Phobius"/>
    </source>
</evidence>
<dbReference type="EMBL" id="UINC01200772">
    <property type="protein sequence ID" value="SVE19807.1"/>
    <property type="molecule type" value="Genomic_DNA"/>
</dbReference>
<accession>A0A383BI39</accession>
<dbReference type="Pfam" id="PF07314">
    <property type="entry name" value="Lit"/>
    <property type="match status" value="1"/>
</dbReference>
<feature type="transmembrane region" description="Helical" evidence="1">
    <location>
        <begin position="138"/>
        <end position="158"/>
    </location>
</feature>
<proteinExistence type="predicted"/>